<name>A0A2C9CXX9_9CAUD</name>
<gene>
    <name evidence="1" type="primary">g413</name>
</gene>
<reference evidence="1" key="2">
    <citation type="submission" date="2017-10" db="EMBL/GenBank/DDBJ databases">
        <authorList>
            <person name="Banno H."/>
            <person name="Chua N.-H."/>
        </authorList>
    </citation>
    <scope>NUCLEOTIDE SEQUENCE [LARGE SCALE GENOMIC DNA]</scope>
</reference>
<dbReference type="GeneID" id="40100955"/>
<dbReference type="Proteomes" id="UP000240931">
    <property type="component" value="Segment"/>
</dbReference>
<proteinExistence type="predicted"/>
<dbReference type="Proteomes" id="UP000317227">
    <property type="component" value="Segment"/>
</dbReference>
<keyword evidence="3" id="KW-1185">Reference proteome</keyword>
<sequence length="130" mass="15313">MKELTYPEEIFKALEDIHTKFIIPNGKVDRFVSWYDLDRDLTDYGFEIYPYKNDESPDQICLYGSIGTTYITNHTLIFFIHGGGIPPSYIDDYINLTEEQHFQLGTTTFLAGVFEFNDFKKIHEYFKKIT</sequence>
<dbReference type="EMBL" id="LR596615">
    <property type="protein sequence ID" value="VUE36459.1"/>
    <property type="molecule type" value="Genomic_DNA"/>
</dbReference>
<evidence type="ECO:0000313" key="1">
    <source>
        <dbReference type="EMBL" id="SOK58690.1"/>
    </source>
</evidence>
<dbReference type="RefSeq" id="YP_009624023.1">
    <property type="nucleotide sequence ID" value="NC_042116.1"/>
</dbReference>
<dbReference type="KEGG" id="vg:40100955"/>
<dbReference type="OrthoDB" id="32831at10239"/>
<reference evidence="2 4" key="3">
    <citation type="submission" date="2019-06" db="EMBL/GenBank/DDBJ databases">
        <authorList>
            <person name="Bower L."/>
            <person name="Leinonen R."/>
        </authorList>
    </citation>
    <scope>NUCLEOTIDE SEQUENCE [LARGE SCALE GENOMIC DNA]</scope>
</reference>
<evidence type="ECO:0000313" key="3">
    <source>
        <dbReference type="Proteomes" id="UP000240931"/>
    </source>
</evidence>
<evidence type="ECO:0000313" key="2">
    <source>
        <dbReference type="EMBL" id="VUE36459.1"/>
    </source>
</evidence>
<organism evidence="1 3">
    <name type="scientific">Yersinia phage fHe-Yen9-04</name>
    <dbReference type="NCBI Taxonomy" id="2052742"/>
    <lineage>
        <taxon>Viruses</taxon>
        <taxon>Duplodnaviria</taxon>
        <taxon>Heunggongvirae</taxon>
        <taxon>Uroviricota</taxon>
        <taxon>Caudoviricetes</taxon>
        <taxon>Eneladusvirus</taxon>
        <taxon>Eneladusvirus Yen904</taxon>
    </lineage>
</organism>
<evidence type="ECO:0000313" key="4">
    <source>
        <dbReference type="Proteomes" id="UP000317227"/>
    </source>
</evidence>
<dbReference type="EMBL" id="LT960551">
    <property type="protein sequence ID" value="SOK58690.1"/>
    <property type="molecule type" value="Genomic_DNA"/>
</dbReference>
<protein>
    <submittedName>
        <fullName evidence="1">Uncharacterized protein</fullName>
    </submittedName>
</protein>
<reference evidence="3" key="1">
    <citation type="submission" date="2017-10" db="EMBL/GenBank/DDBJ databases">
        <authorList>
            <person name="Skurnik M."/>
        </authorList>
    </citation>
    <scope>NUCLEOTIDE SEQUENCE [LARGE SCALE GENOMIC DNA]</scope>
</reference>
<accession>A0A2C9CXX9</accession>